<feature type="compositionally biased region" description="Acidic residues" evidence="1">
    <location>
        <begin position="369"/>
        <end position="389"/>
    </location>
</feature>
<accession>A0A7J7GG93</accession>
<keyword evidence="3" id="KW-1185">Reference proteome</keyword>
<dbReference type="Proteomes" id="UP000593564">
    <property type="component" value="Unassembled WGS sequence"/>
</dbReference>
<dbReference type="EMBL" id="JACBKZ010000011">
    <property type="protein sequence ID" value="KAF5939325.1"/>
    <property type="molecule type" value="Genomic_DNA"/>
</dbReference>
<feature type="region of interest" description="Disordered" evidence="1">
    <location>
        <begin position="107"/>
        <end position="172"/>
    </location>
</feature>
<feature type="compositionally biased region" description="Acidic residues" evidence="1">
    <location>
        <begin position="405"/>
        <end position="416"/>
    </location>
</feature>
<feature type="region of interest" description="Disordered" evidence="1">
    <location>
        <begin position="272"/>
        <end position="435"/>
    </location>
</feature>
<evidence type="ECO:0008006" key="4">
    <source>
        <dbReference type="Google" id="ProtNLM"/>
    </source>
</evidence>
<reference evidence="3" key="1">
    <citation type="journal article" date="2020" name="Nat. Commun.">
        <title>Genome assembly of wild tea tree DASZ reveals pedigree and selection history of tea varieties.</title>
        <authorList>
            <person name="Zhang W."/>
            <person name="Zhang Y."/>
            <person name="Qiu H."/>
            <person name="Guo Y."/>
            <person name="Wan H."/>
            <person name="Zhang X."/>
            <person name="Scossa F."/>
            <person name="Alseekh S."/>
            <person name="Zhang Q."/>
            <person name="Wang P."/>
            <person name="Xu L."/>
            <person name="Schmidt M.H."/>
            <person name="Jia X."/>
            <person name="Li D."/>
            <person name="Zhu A."/>
            <person name="Guo F."/>
            <person name="Chen W."/>
            <person name="Ni D."/>
            <person name="Usadel B."/>
            <person name="Fernie A.R."/>
            <person name="Wen W."/>
        </authorList>
    </citation>
    <scope>NUCLEOTIDE SEQUENCE [LARGE SCALE GENOMIC DNA]</scope>
    <source>
        <strain evidence="3">cv. G240</strain>
    </source>
</reference>
<evidence type="ECO:0000313" key="2">
    <source>
        <dbReference type="EMBL" id="KAF5939325.1"/>
    </source>
</evidence>
<evidence type="ECO:0000256" key="1">
    <source>
        <dbReference type="SAM" id="MobiDB-lite"/>
    </source>
</evidence>
<feature type="compositionally biased region" description="Low complexity" evidence="1">
    <location>
        <begin position="685"/>
        <end position="700"/>
    </location>
</feature>
<evidence type="ECO:0000313" key="3">
    <source>
        <dbReference type="Proteomes" id="UP000593564"/>
    </source>
</evidence>
<feature type="compositionally biased region" description="Basic and acidic residues" evidence="1">
    <location>
        <begin position="125"/>
        <end position="136"/>
    </location>
</feature>
<proteinExistence type="predicted"/>
<feature type="compositionally biased region" description="Acidic residues" evidence="1">
    <location>
        <begin position="424"/>
        <end position="435"/>
    </location>
</feature>
<protein>
    <recommendedName>
        <fullName evidence="4">DNA replication checkpoint mediator MRC1 domain-containing protein</fullName>
    </recommendedName>
</protein>
<feature type="compositionally biased region" description="Acidic residues" evidence="1">
    <location>
        <begin position="488"/>
        <end position="511"/>
    </location>
</feature>
<organism evidence="2 3">
    <name type="scientific">Camellia sinensis</name>
    <name type="common">Tea plant</name>
    <name type="synonym">Thea sinensis</name>
    <dbReference type="NCBI Taxonomy" id="4442"/>
    <lineage>
        <taxon>Eukaryota</taxon>
        <taxon>Viridiplantae</taxon>
        <taxon>Streptophyta</taxon>
        <taxon>Embryophyta</taxon>
        <taxon>Tracheophyta</taxon>
        <taxon>Spermatophyta</taxon>
        <taxon>Magnoliopsida</taxon>
        <taxon>eudicotyledons</taxon>
        <taxon>Gunneridae</taxon>
        <taxon>Pentapetalae</taxon>
        <taxon>asterids</taxon>
        <taxon>Ericales</taxon>
        <taxon>Theaceae</taxon>
        <taxon>Camellia</taxon>
    </lineage>
</organism>
<dbReference type="PANTHER" id="PTHR36005">
    <property type="entry name" value="DNA LIGASE-LIKE PROTEIN"/>
    <property type="match status" value="1"/>
</dbReference>
<feature type="compositionally biased region" description="Basic and acidic residues" evidence="1">
    <location>
        <begin position="284"/>
        <end position="296"/>
    </location>
</feature>
<dbReference type="AlphaFoldDB" id="A0A7J7GG93"/>
<sequence length="756" mass="85641">MESDDDYDLFSLPQEPSPSHHHRKLKRLKKAIHVSIDPPVESAEKVASSPPVDSFESQAPESSETKGSEGLEVDNELNSVIDDLHSREDRKKTKRVLDFDVVDEEFDGKMPDQIGGMEENFADLNMERSEKKRVNEEDWSEDKEKKKKRVKSGGDGVKPKTSRRREEKERKNYLQQLHVESQRLLRETRDATFKPIPIVQKPISSVLEKIRQRKLEVMKKVRTVSLYDNCSVDEDNGTVKEVITDHDSENVFTEEKEVDKFAEVVQEETTACHVDVESSLDASRANESKEAARQSSHENSPYQMAVDEQSIHAFRAPVDDTQDLFCDSETSEGKDPMFNDDNDSPLEEVLAPSFLTMNLKFDSAPPDDISSDEEDNDKENIDPEPETADEGSSSPKGDPVKAFVDDEAVEEDDSDNDLLRFQENEEDEENEDYEELKDMIATQYDEKQIDIERRNELHQKWLEQQDTTGTDHLLQRLKCGPKLKDTTLLEEEEEEEEEDEDEREFCDEAAEDPVKTSIARINSRKAKQMIPHIFSDKNDGYVSSDGEETERRLVKQRLLDKALNFITSNEQEEQGVLLSPGKDESSREVFGLIKKLNIVPDAKKKARTSSFFDKMLTGGNNNSSSKSTFLGRGPSHSLPSSHKQGKGKVRSFIFGRDDSNSRSSISMSEDSSDAIPRENRPARNATAKFSSSQSKFSTQSTNDTAEAVSGASLFEILKRSSMQSNDFNQDTMVGLTQTVFAAFKIPKNPIKIEGRT</sequence>
<feature type="compositionally biased region" description="Basic and acidic residues" evidence="1">
    <location>
        <begin position="82"/>
        <end position="94"/>
    </location>
</feature>
<feature type="region of interest" description="Disordered" evidence="1">
    <location>
        <begin position="39"/>
        <end position="94"/>
    </location>
</feature>
<dbReference type="PANTHER" id="PTHR36005:SF1">
    <property type="entry name" value="DNA LIGASE-LIKE PROTEIN"/>
    <property type="match status" value="1"/>
</dbReference>
<gene>
    <name evidence="2" type="ORF">HYC85_023584</name>
</gene>
<feature type="region of interest" description="Disordered" evidence="1">
    <location>
        <begin position="484"/>
        <end position="513"/>
    </location>
</feature>
<feature type="region of interest" description="Disordered" evidence="1">
    <location>
        <begin position="615"/>
        <end position="704"/>
    </location>
</feature>
<comment type="caution">
    <text evidence="2">The sequence shown here is derived from an EMBL/GenBank/DDBJ whole genome shotgun (WGS) entry which is preliminary data.</text>
</comment>
<reference evidence="2 3" key="2">
    <citation type="submission" date="2020-07" db="EMBL/GenBank/DDBJ databases">
        <title>Genome assembly of wild tea tree DASZ reveals pedigree and selection history of tea varieties.</title>
        <authorList>
            <person name="Zhang W."/>
        </authorList>
    </citation>
    <scope>NUCLEOTIDE SEQUENCE [LARGE SCALE GENOMIC DNA]</scope>
    <source>
        <strain evidence="3">cv. G240</strain>
        <tissue evidence="2">Leaf</tissue>
    </source>
</reference>
<name>A0A7J7GG93_CAMSI</name>
<feature type="region of interest" description="Disordered" evidence="1">
    <location>
        <begin position="1"/>
        <end position="26"/>
    </location>
</feature>